<organism evidence="2 3">
    <name type="scientific">Heyndrickxia sporothermodurans</name>
    <dbReference type="NCBI Taxonomy" id="46224"/>
    <lineage>
        <taxon>Bacteria</taxon>
        <taxon>Bacillati</taxon>
        <taxon>Bacillota</taxon>
        <taxon>Bacilli</taxon>
        <taxon>Bacillales</taxon>
        <taxon>Bacillaceae</taxon>
        <taxon>Heyndrickxia</taxon>
    </lineage>
</organism>
<keyword evidence="1" id="KW-1133">Transmembrane helix</keyword>
<feature type="transmembrane region" description="Helical" evidence="1">
    <location>
        <begin position="53"/>
        <end position="73"/>
    </location>
</feature>
<name>A0A150KWH5_9BACI</name>
<gene>
    <name evidence="2" type="ORF">B4102_3308</name>
</gene>
<evidence type="ECO:0000313" key="2">
    <source>
        <dbReference type="EMBL" id="KYD04159.1"/>
    </source>
</evidence>
<keyword evidence="3" id="KW-1185">Reference proteome</keyword>
<dbReference type="PATRIC" id="fig|46224.3.peg.3392"/>
<accession>A0A150KWH5</accession>
<dbReference type="EMBL" id="LQYN01000063">
    <property type="protein sequence ID" value="KYD04159.1"/>
    <property type="molecule type" value="Genomic_DNA"/>
</dbReference>
<sequence>MIFSKKKEVMSVKDFLACQPKKSHSHSSYTPLYGFMGLDFNSHKSGNTYDFNMPYLVVFGVAGVLILSTLIEYTVASNGNPRKAEMIESFTKLAMPIVFYGFLFYGIFKVFL</sequence>
<comment type="caution">
    <text evidence="2">The sequence shown here is derived from an EMBL/GenBank/DDBJ whole genome shotgun (WGS) entry which is preliminary data.</text>
</comment>
<evidence type="ECO:0000256" key="1">
    <source>
        <dbReference type="SAM" id="Phobius"/>
    </source>
</evidence>
<keyword evidence="1" id="KW-0812">Transmembrane</keyword>
<dbReference type="AlphaFoldDB" id="A0A150KWH5"/>
<dbReference type="RefSeq" id="WP_066232245.1">
    <property type="nucleotide sequence ID" value="NZ_LQYN01000063.1"/>
</dbReference>
<dbReference type="OrthoDB" id="2942066at2"/>
<evidence type="ECO:0000313" key="3">
    <source>
        <dbReference type="Proteomes" id="UP000075666"/>
    </source>
</evidence>
<keyword evidence="1" id="KW-0472">Membrane</keyword>
<protein>
    <submittedName>
        <fullName evidence="2">Uncharacterized protein</fullName>
    </submittedName>
</protein>
<dbReference type="Proteomes" id="UP000075666">
    <property type="component" value="Unassembled WGS sequence"/>
</dbReference>
<dbReference type="STRING" id="46224.B4102_3308"/>
<proteinExistence type="predicted"/>
<reference evidence="2 3" key="1">
    <citation type="submission" date="2016-01" db="EMBL/GenBank/DDBJ databases">
        <title>Genome Sequences of Twelve Sporeforming Bacillus Species Isolated from Foods.</title>
        <authorList>
            <person name="Berendsen E.M."/>
            <person name="Wells-Bennik M.H."/>
            <person name="Krawcyk A.O."/>
            <person name="De Jong A."/>
            <person name="Holsappel S."/>
            <person name="Eijlander R.T."/>
            <person name="Kuipers O.P."/>
        </authorList>
    </citation>
    <scope>NUCLEOTIDE SEQUENCE [LARGE SCALE GENOMIC DNA]</scope>
    <source>
        <strain evidence="2 3">B4102</strain>
    </source>
</reference>
<feature type="transmembrane region" description="Helical" evidence="1">
    <location>
        <begin position="93"/>
        <end position="111"/>
    </location>
</feature>